<dbReference type="FunFam" id="1.10.238.260:FF:000001">
    <property type="entry name" value="2-isopropylmalate synthase"/>
    <property type="match status" value="1"/>
</dbReference>
<dbReference type="GO" id="GO:0009098">
    <property type="term" value="P:L-leucine biosynthetic process"/>
    <property type="evidence" value="ECO:0007669"/>
    <property type="project" value="UniProtKB-UniPathway"/>
</dbReference>
<dbReference type="Gene3D" id="3.20.20.70">
    <property type="entry name" value="Aldolase class I"/>
    <property type="match status" value="1"/>
</dbReference>
<evidence type="ECO:0000256" key="6">
    <source>
        <dbReference type="ARBA" id="ARBA00022679"/>
    </source>
</evidence>
<gene>
    <name evidence="10" type="ORF">LCGC14_2043570</name>
</gene>
<evidence type="ECO:0000259" key="9">
    <source>
        <dbReference type="PROSITE" id="PS50991"/>
    </source>
</evidence>
<dbReference type="InterPro" id="IPR054691">
    <property type="entry name" value="LeuA/HCS_post-cat"/>
</dbReference>
<organism evidence="10">
    <name type="scientific">marine sediment metagenome</name>
    <dbReference type="NCBI Taxonomy" id="412755"/>
    <lineage>
        <taxon>unclassified sequences</taxon>
        <taxon>metagenomes</taxon>
        <taxon>ecological metagenomes</taxon>
    </lineage>
</organism>
<protein>
    <recommendedName>
        <fullName evidence="3">2-isopropylmalate synthase</fullName>
        <ecNumber evidence="3">2.3.3.13</ecNumber>
    </recommendedName>
</protein>
<accession>A0A0F9ER90</accession>
<dbReference type="Pfam" id="PF22617">
    <property type="entry name" value="HCS_D2"/>
    <property type="match status" value="1"/>
</dbReference>
<dbReference type="InterPro" id="IPR005671">
    <property type="entry name" value="LeuA_bact_synth"/>
</dbReference>
<dbReference type="NCBIfam" id="TIGR00973">
    <property type="entry name" value="leuA_bact"/>
    <property type="match status" value="1"/>
</dbReference>
<dbReference type="CDD" id="cd07940">
    <property type="entry name" value="DRE_TIM_IPMS"/>
    <property type="match status" value="1"/>
</dbReference>
<evidence type="ECO:0000256" key="3">
    <source>
        <dbReference type="ARBA" id="ARBA00012973"/>
    </source>
</evidence>
<dbReference type="SMART" id="SM00917">
    <property type="entry name" value="LeuA_dimer"/>
    <property type="match status" value="1"/>
</dbReference>
<dbReference type="InterPro" id="IPR036230">
    <property type="entry name" value="LeuA_allosteric_dom_sf"/>
</dbReference>
<evidence type="ECO:0000256" key="1">
    <source>
        <dbReference type="ARBA" id="ARBA00004689"/>
    </source>
</evidence>
<dbReference type="GO" id="GO:0003852">
    <property type="term" value="F:2-isopropylmalate synthase activity"/>
    <property type="evidence" value="ECO:0007669"/>
    <property type="project" value="UniProtKB-EC"/>
</dbReference>
<keyword evidence="4" id="KW-0432">Leucine biosynthesis</keyword>
<comment type="similarity">
    <text evidence="2">Belongs to the alpha-IPM synthase/homocitrate synthase family. LeuA type 1 subfamily.</text>
</comment>
<keyword evidence="5" id="KW-0028">Amino-acid biosynthesis</keyword>
<name>A0A0F9ER90_9ZZZZ</name>
<evidence type="ECO:0000256" key="4">
    <source>
        <dbReference type="ARBA" id="ARBA00022430"/>
    </source>
</evidence>
<dbReference type="FunFam" id="3.20.20.70:FF:000010">
    <property type="entry name" value="2-isopropylmalate synthase"/>
    <property type="match status" value="1"/>
</dbReference>
<dbReference type="AlphaFoldDB" id="A0A0F9ER90"/>
<dbReference type="InterPro" id="IPR013709">
    <property type="entry name" value="2-isopropylmalate_synth_dimer"/>
</dbReference>
<dbReference type="InterPro" id="IPR000891">
    <property type="entry name" value="PYR_CT"/>
</dbReference>
<feature type="non-terminal residue" evidence="10">
    <location>
        <position position="1"/>
    </location>
</feature>
<dbReference type="EMBL" id="LAZR01024005">
    <property type="protein sequence ID" value="KKL76569.1"/>
    <property type="molecule type" value="Genomic_DNA"/>
</dbReference>
<keyword evidence="7" id="KW-0479">Metal-binding</keyword>
<evidence type="ECO:0000313" key="10">
    <source>
        <dbReference type="EMBL" id="KKL76569.1"/>
    </source>
</evidence>
<dbReference type="SUPFAM" id="SSF110921">
    <property type="entry name" value="2-isopropylmalate synthase LeuA, allosteric (dimerisation) domain"/>
    <property type="match status" value="1"/>
</dbReference>
<dbReference type="PROSITE" id="PS00816">
    <property type="entry name" value="AIPM_HOMOCIT_SYNTH_2"/>
    <property type="match status" value="1"/>
</dbReference>
<proteinExistence type="inferred from homology"/>
<comment type="pathway">
    <text evidence="1">Amino-acid biosynthesis; L-leucine biosynthesis; L-leucine from 3-methyl-2-oxobutanoate: step 1/4.</text>
</comment>
<reference evidence="10" key="1">
    <citation type="journal article" date="2015" name="Nature">
        <title>Complex archaea that bridge the gap between prokaryotes and eukaryotes.</title>
        <authorList>
            <person name="Spang A."/>
            <person name="Saw J.H."/>
            <person name="Jorgensen S.L."/>
            <person name="Zaremba-Niedzwiedzka K."/>
            <person name="Martijn J."/>
            <person name="Lind A.E."/>
            <person name="van Eijk R."/>
            <person name="Schleper C."/>
            <person name="Guy L."/>
            <person name="Ettema T.J."/>
        </authorList>
    </citation>
    <scope>NUCLEOTIDE SEQUENCE</scope>
</reference>
<dbReference type="EC" id="2.3.3.13" evidence="3"/>
<keyword evidence="8" id="KW-0100">Branched-chain amino acid biosynthesis</keyword>
<dbReference type="NCBIfam" id="NF002086">
    <property type="entry name" value="PRK00915.1-3"/>
    <property type="match status" value="1"/>
</dbReference>
<dbReference type="InterPro" id="IPR050073">
    <property type="entry name" value="2-IPM_HCS-like"/>
</dbReference>
<sequence>SKIAEKLKSTEIAGLARTSKEDIDRAWGAIQHAAKPRIHTFIATSDIHLEYKLKMSRDEVIQATVDAVRYAKSLTQNVEFSAEDGSRSDRDFLCKVFEAAVGAGATTINLPDTVGYAVPEEFTDLIKYVIAHTPNLHEAVLSVHCHNDLGLATSNTIAALNAGARQAEVTINGIGERAGNTSLEEVVMALHTRPNYFPLTTGIKTDQIYTTSRLVSMITGIMVQPNKAIVGANAFSHEAGIHQDGVLKNPMTYEIMKPETIGLSTNKLVLGKHSGRHALRSRLKELGYDLSDEELKIVFKKFKELSDKKKNLVDEDLEVIVTESLLRTKDIFQLEYLHVSSGTTVLPMASVKLLINGRSVRGAGYGNGPIDAVFESIAKLAGTESELLRFSVSAITGGTDAQGEVTVRLKENGLIALGIGADPDIITASAKAYINGLNRMEYLKTHPVKDSVVL</sequence>
<feature type="domain" description="Pyruvate carboxyltransferase" evidence="9">
    <location>
        <begin position="1"/>
        <end position="209"/>
    </location>
</feature>
<dbReference type="Pfam" id="PF00682">
    <property type="entry name" value="HMGL-like"/>
    <property type="match status" value="1"/>
</dbReference>
<dbReference type="PANTHER" id="PTHR10277:SF9">
    <property type="entry name" value="2-ISOPROPYLMALATE SYNTHASE 1, CHLOROPLASTIC-RELATED"/>
    <property type="match status" value="1"/>
</dbReference>
<comment type="caution">
    <text evidence="10">The sequence shown here is derived from an EMBL/GenBank/DDBJ whole genome shotgun (WGS) entry which is preliminary data.</text>
</comment>
<dbReference type="InterPro" id="IPR013785">
    <property type="entry name" value="Aldolase_TIM"/>
</dbReference>
<keyword evidence="6" id="KW-0808">Transferase</keyword>
<dbReference type="SUPFAM" id="SSF51569">
    <property type="entry name" value="Aldolase"/>
    <property type="match status" value="1"/>
</dbReference>
<evidence type="ECO:0000256" key="8">
    <source>
        <dbReference type="ARBA" id="ARBA00023304"/>
    </source>
</evidence>
<evidence type="ECO:0000256" key="7">
    <source>
        <dbReference type="ARBA" id="ARBA00022723"/>
    </source>
</evidence>
<dbReference type="FunFam" id="3.30.160.270:FF:000003">
    <property type="entry name" value="2-isopropylmalate synthase"/>
    <property type="match status" value="1"/>
</dbReference>
<dbReference type="UniPathway" id="UPA00048">
    <property type="reaction ID" value="UER00070"/>
</dbReference>
<dbReference type="PANTHER" id="PTHR10277">
    <property type="entry name" value="HOMOCITRATE SYNTHASE-RELATED"/>
    <property type="match status" value="1"/>
</dbReference>
<evidence type="ECO:0000256" key="2">
    <source>
        <dbReference type="ARBA" id="ARBA00009396"/>
    </source>
</evidence>
<dbReference type="GO" id="GO:0046872">
    <property type="term" value="F:metal ion binding"/>
    <property type="evidence" value="ECO:0007669"/>
    <property type="project" value="UniProtKB-KW"/>
</dbReference>
<dbReference type="Gene3D" id="3.30.160.270">
    <property type="match status" value="1"/>
</dbReference>
<dbReference type="Gene3D" id="1.10.238.260">
    <property type="match status" value="1"/>
</dbReference>
<dbReference type="InterPro" id="IPR002034">
    <property type="entry name" value="AIPM/Hcit_synth_CS"/>
</dbReference>
<dbReference type="Pfam" id="PF08502">
    <property type="entry name" value="LeuA_dimer"/>
    <property type="match status" value="1"/>
</dbReference>
<dbReference type="PROSITE" id="PS50991">
    <property type="entry name" value="PYR_CT"/>
    <property type="match status" value="1"/>
</dbReference>
<evidence type="ECO:0000256" key="5">
    <source>
        <dbReference type="ARBA" id="ARBA00022605"/>
    </source>
</evidence>